<feature type="compositionally biased region" description="Low complexity" evidence="1">
    <location>
        <begin position="1"/>
        <end position="12"/>
    </location>
</feature>
<feature type="region of interest" description="Disordered" evidence="1">
    <location>
        <begin position="297"/>
        <end position="378"/>
    </location>
</feature>
<dbReference type="GO" id="GO:1990334">
    <property type="term" value="C:Bfa1-Bub2 complex"/>
    <property type="evidence" value="ECO:0007669"/>
    <property type="project" value="InterPro"/>
</dbReference>
<feature type="compositionally biased region" description="Acidic residues" evidence="1">
    <location>
        <begin position="26"/>
        <end position="37"/>
    </location>
</feature>
<sequence length="948" mass="103451">MLSRPFPTHATTPIPPPTGWATPADDWSDDPSFDFDEGGMLPTSSPASTTSRSSRQSRERKLSGSPLRQMHLKGIIEDDFVLDDHAFDDGPPTLKSRIPLPVHSPSATTSTLLRKGDSPTSTLRRKGSSPRTSMKTLTLNATVMGAGPKGVGVITRLGSGPSGKAMPSGGVKTKARAIEKAWDGDLDFDSSFDGLTGTIGSGGGSLKLKLTPKSLSDQLADMNALDDFPDLDDGDQDTLKASATLKAKLPPPRRRDDQATIKPKVKSSPVEAPKPEEDDLEDDLLLPLNLTNLTLATGSQPARKLRPRTSMASTATTATTATDWDAPTTPSTTGRKSIAGAFSWGDESPSRGRHCETSMTSVSDCAGRDSLKDKDEVDEEDYEDGLVLPDPSFFASRNAQTLNQILDRKRKQQYAPPPLPPLPQRGDDSFEDGIVFDNPRAELTHRRLEKNRRNRTIPTPFILGADRKKTEASKLGHPFFPFPPPPVPPSAAPPQRARSPGGSLRSNMGKTRPESPFFRSGSRSRRTSDNAMQPPPMPPLPSRATAPNLAAHSTSHRLRTQKSQHNLTTAPSPTLTRKQSLASMQDAIASGHRPSELPQHPPLPIMPGEKPGSRLTMPTSSSLAKMRPPVNTTFNRNKIRTMEMPRRTKQWGDGTELDGLEDLRVDDDAKSPRSTGSKSPHATLRARKSSDRAIAKQPPTPTAASFKAEEKDKKKRRQRKPALNLIRNLGATDKPKTVGEMTWNPRTSRWEGNEGVLRDFDAVASSTRPALISHFTGSSVASSAHTNAPQARIFGDMKFDPDRMCWISLLPPDEVEPDPFADMADDEGSVCSAGGSGTIRALPHKLVNIGISSRFVSDTSVGTGLTTASAATGYTGLSTLTSASWEDRTPLRTEMPELWAECREAEERHRREMRGWVLRPVQSQNDLRDRERREEKRLWEVRNLALRS</sequence>
<dbReference type="GO" id="GO:0044732">
    <property type="term" value="C:mitotic spindle pole body"/>
    <property type="evidence" value="ECO:0007669"/>
    <property type="project" value="TreeGrafter"/>
</dbReference>
<evidence type="ECO:0000313" key="2">
    <source>
        <dbReference type="EMBL" id="GMK58850.1"/>
    </source>
</evidence>
<dbReference type="EMBL" id="BTCM01000006">
    <property type="protein sequence ID" value="GMK58850.1"/>
    <property type="molecule type" value="Genomic_DNA"/>
</dbReference>
<dbReference type="GO" id="GO:0001100">
    <property type="term" value="P:negative regulation of exit from mitosis"/>
    <property type="evidence" value="ECO:0007669"/>
    <property type="project" value="InterPro"/>
</dbReference>
<evidence type="ECO:0008006" key="4">
    <source>
        <dbReference type="Google" id="ProtNLM"/>
    </source>
</evidence>
<feature type="region of interest" description="Disordered" evidence="1">
    <location>
        <begin position="1"/>
        <end position="70"/>
    </location>
</feature>
<keyword evidence="3" id="KW-1185">Reference proteome</keyword>
<accession>A0AAD3YD60</accession>
<feature type="region of interest" description="Disordered" evidence="1">
    <location>
        <begin position="409"/>
        <end position="432"/>
    </location>
</feature>
<feature type="compositionally biased region" description="Polar residues" evidence="1">
    <location>
        <begin position="105"/>
        <end position="122"/>
    </location>
</feature>
<evidence type="ECO:0000313" key="3">
    <source>
        <dbReference type="Proteomes" id="UP001222932"/>
    </source>
</evidence>
<dbReference type="InterPro" id="IPR034586">
    <property type="entry name" value="Bfa1/Byr4"/>
</dbReference>
<organism evidence="2 3">
    <name type="scientific">Cutaneotrichosporon spelunceum</name>
    <dbReference type="NCBI Taxonomy" id="1672016"/>
    <lineage>
        <taxon>Eukaryota</taxon>
        <taxon>Fungi</taxon>
        <taxon>Dikarya</taxon>
        <taxon>Basidiomycota</taxon>
        <taxon>Agaricomycotina</taxon>
        <taxon>Tremellomycetes</taxon>
        <taxon>Trichosporonales</taxon>
        <taxon>Trichosporonaceae</taxon>
        <taxon>Cutaneotrichosporon</taxon>
    </lineage>
</organism>
<feature type="region of interest" description="Disordered" evidence="1">
    <location>
        <begin position="92"/>
        <end position="133"/>
    </location>
</feature>
<gene>
    <name evidence="2" type="ORF">CspeluHIS016_0602920</name>
</gene>
<feature type="region of interest" description="Disordered" evidence="1">
    <location>
        <begin position="447"/>
        <end position="724"/>
    </location>
</feature>
<feature type="compositionally biased region" description="Low complexity" evidence="1">
    <location>
        <begin position="43"/>
        <end position="54"/>
    </location>
</feature>
<protein>
    <recommendedName>
        <fullName evidence="4">Cytokinesis regulator</fullName>
    </recommendedName>
</protein>
<reference evidence="2" key="1">
    <citation type="journal article" date="2023" name="BMC Genomics">
        <title>Chromosome-level genome assemblies of Cutaneotrichosporon spp. (Trichosporonales, Basidiomycota) reveal imbalanced evolution between nucleotide sequences and chromosome synteny.</title>
        <authorList>
            <person name="Kobayashi Y."/>
            <person name="Kayamori A."/>
            <person name="Aoki K."/>
            <person name="Shiwa Y."/>
            <person name="Matsutani M."/>
            <person name="Fujita N."/>
            <person name="Sugita T."/>
            <person name="Iwasaki W."/>
            <person name="Tanaka N."/>
            <person name="Takashima M."/>
        </authorList>
    </citation>
    <scope>NUCLEOTIDE SEQUENCE</scope>
    <source>
        <strain evidence="2">HIS016</strain>
    </source>
</reference>
<feature type="compositionally biased region" description="Basic and acidic residues" evidence="1">
    <location>
        <begin position="366"/>
        <end position="375"/>
    </location>
</feature>
<feature type="compositionally biased region" description="Basic and acidic residues" evidence="1">
    <location>
        <begin position="661"/>
        <end position="671"/>
    </location>
</feature>
<dbReference type="PANTHER" id="PTHR35140">
    <property type="entry name" value="MITOTIC CHECK POINT PROTEIN BFA1"/>
    <property type="match status" value="1"/>
</dbReference>
<feature type="region of interest" description="Disordered" evidence="1">
    <location>
        <begin position="247"/>
        <end position="283"/>
    </location>
</feature>
<feature type="compositionally biased region" description="Low complexity" evidence="1">
    <location>
        <begin position="312"/>
        <end position="333"/>
    </location>
</feature>
<proteinExistence type="predicted"/>
<evidence type="ECO:0000256" key="1">
    <source>
        <dbReference type="SAM" id="MobiDB-lite"/>
    </source>
</evidence>
<dbReference type="GO" id="GO:0005096">
    <property type="term" value="F:GTPase activator activity"/>
    <property type="evidence" value="ECO:0007669"/>
    <property type="project" value="InterPro"/>
</dbReference>
<dbReference type="Proteomes" id="UP001222932">
    <property type="component" value="Unassembled WGS sequence"/>
</dbReference>
<feature type="compositionally biased region" description="Pro residues" evidence="1">
    <location>
        <begin position="480"/>
        <end position="492"/>
    </location>
</feature>
<dbReference type="PANTHER" id="PTHR35140:SF1">
    <property type="entry name" value="MITOTIC CHECK POINT PROTEIN BFA1"/>
    <property type="match status" value="1"/>
</dbReference>
<dbReference type="AlphaFoldDB" id="A0AAD3YD60"/>
<feature type="compositionally biased region" description="Polar residues" evidence="1">
    <location>
        <begin position="563"/>
        <end position="583"/>
    </location>
</feature>
<reference evidence="2" key="2">
    <citation type="submission" date="2023-06" db="EMBL/GenBank/DDBJ databases">
        <authorList>
            <person name="Kobayashi Y."/>
            <person name="Kayamori A."/>
            <person name="Aoki K."/>
            <person name="Shiwa Y."/>
            <person name="Fujita N."/>
            <person name="Sugita T."/>
            <person name="Iwasaki W."/>
            <person name="Tanaka N."/>
            <person name="Takashima M."/>
        </authorList>
    </citation>
    <scope>NUCLEOTIDE SEQUENCE</scope>
    <source>
        <strain evidence="2">HIS016</strain>
    </source>
</reference>
<feature type="compositionally biased region" description="Basic and acidic residues" evidence="1">
    <location>
        <begin position="465"/>
        <end position="474"/>
    </location>
</feature>
<comment type="caution">
    <text evidence="2">The sequence shown here is derived from an EMBL/GenBank/DDBJ whole genome shotgun (WGS) entry which is preliminary data.</text>
</comment>
<name>A0AAD3YD60_9TREE</name>